<dbReference type="EMBL" id="JAKLTQ010000012">
    <property type="protein sequence ID" value="MCG2623292.1"/>
    <property type="molecule type" value="Genomic_DNA"/>
</dbReference>
<evidence type="ECO:0000256" key="5">
    <source>
        <dbReference type="ARBA" id="ARBA00022679"/>
    </source>
</evidence>
<dbReference type="InterPro" id="IPR024932">
    <property type="entry name" value="ApbE"/>
</dbReference>
<gene>
    <name evidence="11" type="ORF">LVY72_15440</name>
</gene>
<dbReference type="RefSeq" id="WP_237822445.1">
    <property type="nucleotide sequence ID" value="NZ_JAKLTQ010000012.1"/>
</dbReference>
<organism evidence="11 12">
    <name type="scientific">Arthrobacter hankyongi</name>
    <dbReference type="NCBI Taxonomy" id="2904801"/>
    <lineage>
        <taxon>Bacteria</taxon>
        <taxon>Bacillati</taxon>
        <taxon>Actinomycetota</taxon>
        <taxon>Actinomycetes</taxon>
        <taxon>Micrococcales</taxon>
        <taxon>Micrococcaceae</taxon>
        <taxon>Arthrobacter</taxon>
    </lineage>
</organism>
<evidence type="ECO:0000313" key="11">
    <source>
        <dbReference type="EMBL" id="MCG2623292.1"/>
    </source>
</evidence>
<evidence type="ECO:0000256" key="10">
    <source>
        <dbReference type="ARBA" id="ARBA00048540"/>
    </source>
</evidence>
<evidence type="ECO:0000313" key="12">
    <source>
        <dbReference type="Proteomes" id="UP001165368"/>
    </source>
</evidence>
<accession>A0ABS9L9D0</accession>
<evidence type="ECO:0000256" key="3">
    <source>
        <dbReference type="ARBA" id="ARBA00016337"/>
    </source>
</evidence>
<comment type="catalytic activity">
    <reaction evidence="10">
        <text>L-threonyl-[protein] + FAD = FMN-L-threonyl-[protein] + AMP + H(+)</text>
        <dbReference type="Rhea" id="RHEA:36847"/>
        <dbReference type="Rhea" id="RHEA-COMP:11060"/>
        <dbReference type="Rhea" id="RHEA-COMP:11061"/>
        <dbReference type="ChEBI" id="CHEBI:15378"/>
        <dbReference type="ChEBI" id="CHEBI:30013"/>
        <dbReference type="ChEBI" id="CHEBI:57692"/>
        <dbReference type="ChEBI" id="CHEBI:74257"/>
        <dbReference type="ChEBI" id="CHEBI:456215"/>
        <dbReference type="EC" id="2.7.1.180"/>
    </reaction>
</comment>
<comment type="cofactor">
    <cofactor evidence="1">
        <name>Mg(2+)</name>
        <dbReference type="ChEBI" id="CHEBI:18420"/>
    </cofactor>
</comment>
<dbReference type="InterPro" id="IPR003374">
    <property type="entry name" value="ApbE-like_sf"/>
</dbReference>
<evidence type="ECO:0000256" key="7">
    <source>
        <dbReference type="ARBA" id="ARBA00022827"/>
    </source>
</evidence>
<dbReference type="EC" id="2.7.1.180" evidence="2"/>
<protein>
    <recommendedName>
        <fullName evidence="3">FAD:protein FMN transferase</fullName>
        <ecNumber evidence="2">2.7.1.180</ecNumber>
    </recommendedName>
    <alternativeName>
        <fullName evidence="9">Flavin transferase</fullName>
    </alternativeName>
</protein>
<evidence type="ECO:0000256" key="8">
    <source>
        <dbReference type="ARBA" id="ARBA00022842"/>
    </source>
</evidence>
<evidence type="ECO:0000256" key="4">
    <source>
        <dbReference type="ARBA" id="ARBA00022630"/>
    </source>
</evidence>
<name>A0ABS9L9D0_9MICC</name>
<keyword evidence="6" id="KW-0479">Metal-binding</keyword>
<evidence type="ECO:0000256" key="1">
    <source>
        <dbReference type="ARBA" id="ARBA00001946"/>
    </source>
</evidence>
<dbReference type="Gene3D" id="3.10.520.10">
    <property type="entry name" value="ApbE-like domains"/>
    <property type="match status" value="2"/>
</dbReference>
<comment type="caution">
    <text evidence="11">The sequence shown here is derived from an EMBL/GenBank/DDBJ whole genome shotgun (WGS) entry which is preliminary data.</text>
</comment>
<keyword evidence="12" id="KW-1185">Reference proteome</keyword>
<evidence type="ECO:0000256" key="2">
    <source>
        <dbReference type="ARBA" id="ARBA00011955"/>
    </source>
</evidence>
<evidence type="ECO:0000256" key="9">
    <source>
        <dbReference type="ARBA" id="ARBA00031306"/>
    </source>
</evidence>
<dbReference type="Proteomes" id="UP001165368">
    <property type="component" value="Unassembled WGS sequence"/>
</dbReference>
<keyword evidence="8" id="KW-0460">Magnesium</keyword>
<keyword evidence="7" id="KW-0274">FAD</keyword>
<reference evidence="11" key="1">
    <citation type="submission" date="2022-01" db="EMBL/GenBank/DDBJ databases">
        <authorList>
            <person name="Jo J.-H."/>
            <person name="Im W.-T."/>
        </authorList>
    </citation>
    <scope>NUCLEOTIDE SEQUENCE</scope>
    <source>
        <strain evidence="11">I2-34</strain>
    </source>
</reference>
<evidence type="ECO:0000256" key="6">
    <source>
        <dbReference type="ARBA" id="ARBA00022723"/>
    </source>
</evidence>
<keyword evidence="4" id="KW-0285">Flavoprotein</keyword>
<dbReference type="GO" id="GO:0016740">
    <property type="term" value="F:transferase activity"/>
    <property type="evidence" value="ECO:0007669"/>
    <property type="project" value="UniProtKB-KW"/>
</dbReference>
<dbReference type="SUPFAM" id="SSF143631">
    <property type="entry name" value="ApbE-like"/>
    <property type="match status" value="1"/>
</dbReference>
<keyword evidence="5 11" id="KW-0808">Transferase</keyword>
<dbReference type="PANTHER" id="PTHR30040">
    <property type="entry name" value="THIAMINE BIOSYNTHESIS LIPOPROTEIN APBE"/>
    <property type="match status" value="1"/>
</dbReference>
<dbReference type="Pfam" id="PF02424">
    <property type="entry name" value="ApbE"/>
    <property type="match status" value="2"/>
</dbReference>
<dbReference type="PANTHER" id="PTHR30040:SF2">
    <property type="entry name" value="FAD:PROTEIN FMN TRANSFERASE"/>
    <property type="match status" value="1"/>
</dbReference>
<sequence>MTGPAATERRDRATRVFDSMGTVVSLTAGAADGILDEAAAAVEGTFAGYDRRFSLYRPDSELSRIAARELSLAAAGPKVREMYALAMHWQLEANGVFTPVRTDGVLDLSGVVKAAAIRDAGEVLLGLGLTDWCLNAGGDVLTHGGPGPGAAWRAGIVDPADRGALLADVTLGPGRQALATSGSSERGAHIWSPAGAEPLAQVSVLAADIVTADVLATAVLAGGVPLLEEAVRRWPVQVLAVRPDGSLLGTPGWKRP</sequence>
<proteinExistence type="predicted"/>